<dbReference type="OrthoDB" id="7794186at2"/>
<dbReference type="STRING" id="760192.Halhy_2742"/>
<organism evidence="3 4">
    <name type="scientific">Haliscomenobacter hydrossis (strain ATCC 27775 / DSM 1100 / LMG 10767 / O)</name>
    <dbReference type="NCBI Taxonomy" id="760192"/>
    <lineage>
        <taxon>Bacteria</taxon>
        <taxon>Pseudomonadati</taxon>
        <taxon>Bacteroidota</taxon>
        <taxon>Saprospiria</taxon>
        <taxon>Saprospirales</taxon>
        <taxon>Haliscomenobacteraceae</taxon>
        <taxon>Haliscomenobacter</taxon>
    </lineage>
</organism>
<feature type="domain" description="HYR" evidence="2">
    <location>
        <begin position="473"/>
        <end position="574"/>
    </location>
</feature>
<dbReference type="PROSITE" id="PS50825">
    <property type="entry name" value="HYR"/>
    <property type="match status" value="2"/>
</dbReference>
<dbReference type="Pfam" id="PF17963">
    <property type="entry name" value="Big_9"/>
    <property type="match status" value="1"/>
</dbReference>
<dbReference type="SMART" id="SM00409">
    <property type="entry name" value="IG"/>
    <property type="match status" value="3"/>
</dbReference>
<evidence type="ECO:0000256" key="1">
    <source>
        <dbReference type="ARBA" id="ARBA00022737"/>
    </source>
</evidence>
<dbReference type="PANTHER" id="PTHR46343">
    <property type="entry name" value="HYR DOMAIN-CONTAINING PROTEIN"/>
    <property type="match status" value="1"/>
</dbReference>
<protein>
    <submittedName>
        <fullName evidence="3">Hyalin repeat protein</fullName>
    </submittedName>
</protein>
<dbReference type="KEGG" id="hhy:Halhy_2742"/>
<dbReference type="InterPro" id="IPR036179">
    <property type="entry name" value="Ig-like_dom_sf"/>
</dbReference>
<dbReference type="EMBL" id="CP002691">
    <property type="protein sequence ID" value="AEE50610.1"/>
    <property type="molecule type" value="Genomic_DNA"/>
</dbReference>
<reference key="2">
    <citation type="submission" date="2011-04" db="EMBL/GenBank/DDBJ databases">
        <title>Complete sequence of chromosome of Haliscomenobacter hydrossis DSM 1100.</title>
        <authorList>
            <consortium name="US DOE Joint Genome Institute (JGI-PGF)"/>
            <person name="Lucas S."/>
            <person name="Han J."/>
            <person name="Lapidus A."/>
            <person name="Bruce D."/>
            <person name="Goodwin L."/>
            <person name="Pitluck S."/>
            <person name="Peters L."/>
            <person name="Kyrpides N."/>
            <person name="Mavromatis K."/>
            <person name="Ivanova N."/>
            <person name="Ovchinnikova G."/>
            <person name="Pagani I."/>
            <person name="Daligault H."/>
            <person name="Detter J.C."/>
            <person name="Han C."/>
            <person name="Land M."/>
            <person name="Hauser L."/>
            <person name="Markowitz V."/>
            <person name="Cheng J.-F."/>
            <person name="Hugenholtz P."/>
            <person name="Woyke T."/>
            <person name="Wu D."/>
            <person name="Verbarg S."/>
            <person name="Frueling A."/>
            <person name="Brambilla E."/>
            <person name="Klenk H.-P."/>
            <person name="Eisen J.A."/>
        </authorList>
    </citation>
    <scope>NUCLEOTIDE SEQUENCE</scope>
    <source>
        <strain>DSM 1100</strain>
    </source>
</reference>
<dbReference type="InterPro" id="IPR026341">
    <property type="entry name" value="T9SS_type_B"/>
</dbReference>
<dbReference type="InterPro" id="IPR003599">
    <property type="entry name" value="Ig_sub"/>
</dbReference>
<dbReference type="InterPro" id="IPR043555">
    <property type="entry name" value="SRPX-like"/>
</dbReference>
<accession>F4L1X7</accession>
<dbReference type="NCBIfam" id="TIGR04131">
    <property type="entry name" value="Bac_Flav_CTERM"/>
    <property type="match status" value="1"/>
</dbReference>
<dbReference type="Proteomes" id="UP000008461">
    <property type="component" value="Chromosome"/>
</dbReference>
<dbReference type="Pfam" id="PF13585">
    <property type="entry name" value="CHU_C"/>
    <property type="match status" value="1"/>
</dbReference>
<keyword evidence="1" id="KW-0677">Repeat</keyword>
<evidence type="ECO:0000313" key="4">
    <source>
        <dbReference type="Proteomes" id="UP000008461"/>
    </source>
</evidence>
<gene>
    <name evidence="3" type="ordered locus">Halhy_2742</name>
</gene>
<dbReference type="eggNOG" id="COG2304">
    <property type="taxonomic scope" value="Bacteria"/>
</dbReference>
<dbReference type="PANTHER" id="PTHR46343:SF2">
    <property type="entry name" value="SUSHI_VON WILLEBRAND FACTOR TYPE A_EGF_PENTRAXIN DOMAIN-CONTAINING 1"/>
    <property type="match status" value="1"/>
</dbReference>
<name>F4L1X7_HALH1</name>
<dbReference type="eggNOG" id="COG4935">
    <property type="taxonomic scope" value="Bacteria"/>
</dbReference>
<reference evidence="3 4" key="1">
    <citation type="journal article" date="2011" name="Stand. Genomic Sci.">
        <title>Complete genome sequence of Haliscomenobacter hydrossis type strain (O).</title>
        <authorList>
            <consortium name="US DOE Joint Genome Institute (JGI-PGF)"/>
            <person name="Daligault H."/>
            <person name="Lapidus A."/>
            <person name="Zeytun A."/>
            <person name="Nolan M."/>
            <person name="Lucas S."/>
            <person name="Del Rio T.G."/>
            <person name="Tice H."/>
            <person name="Cheng J.F."/>
            <person name="Tapia R."/>
            <person name="Han C."/>
            <person name="Goodwin L."/>
            <person name="Pitluck S."/>
            <person name="Liolios K."/>
            <person name="Pagani I."/>
            <person name="Ivanova N."/>
            <person name="Huntemann M."/>
            <person name="Mavromatis K."/>
            <person name="Mikhailova N."/>
            <person name="Pati A."/>
            <person name="Chen A."/>
            <person name="Palaniappan K."/>
            <person name="Land M."/>
            <person name="Hauser L."/>
            <person name="Brambilla E.M."/>
            <person name="Rohde M."/>
            <person name="Verbarg S."/>
            <person name="Goker M."/>
            <person name="Bristow J."/>
            <person name="Eisen J.A."/>
            <person name="Markowitz V."/>
            <person name="Hugenholtz P."/>
            <person name="Kyrpides N.C."/>
            <person name="Klenk H.P."/>
            <person name="Woyke T."/>
        </authorList>
    </citation>
    <scope>NUCLEOTIDE SEQUENCE [LARGE SCALE GENOMIC DNA]</scope>
    <source>
        <strain evidence="4">ATCC 27775 / DSM 1100 / LMG 10767 / O</strain>
    </source>
</reference>
<feature type="domain" description="HYR" evidence="2">
    <location>
        <begin position="732"/>
        <end position="827"/>
    </location>
</feature>
<dbReference type="eggNOG" id="COG4386">
    <property type="taxonomic scope" value="Bacteria"/>
</dbReference>
<keyword evidence="4" id="KW-1185">Reference proteome</keyword>
<dbReference type="eggNOG" id="COG3291">
    <property type="taxonomic scope" value="Bacteria"/>
</dbReference>
<sequence length="2132" mass="227939">MKHLVYSIPILALCLLSMTFLQGKTAKLAISHPSFRLVGDTTIVACEDVDTAYSTWFNTLQLQVVLPAQLNGHTVAITPMPPEALVFNGPCTDTLRLTFRVTNSGGGVVSNDTYVFIVQDTAAPRIVSTIADSLILGCKDPIPDSSVVSITDNCALETVTYNQTEQGSGNCIYRRKFVRTWVAIDACGNRSSYRQVIILTDDDAPEFEQFPNDTTIACDRPLVPELLGVPILKDNCDPSPVLSFTDEVVITGDPNCKKTYELQRLWKSEDVCGNSAVRRQIIEVTDNVKPSFTPPRDTVIDCRFGDDPQFSGKPSKLQDNCNNLTEANLSYNDVLQNGACDNNYIVLRTWRLSDSCGNFTTHQQRIEVVDRSAPEITRAPINLILNCDATLDAEARFNSWINSLGNALAVDNCTTPASALRWILQDAVTGAAVTFPALRCLTGDSIILERRVRFIVEDECGNRDTAIAIFQVIDDQAPELSNCPADVEVNTDPGQCTVNYTLQAPQVDEVCTLAAPNDEDLLYGYTINNGPLKPVAGFVPVQVTLNIGANLITYYVQDCAGNIDSCSYTVTVRDRERPEIVCPPDFELILAQGACVAPLTLPRPAAMDNCSLAGSYSRTLPLDSAAAFLTYTFTAALNSYIAGGKILLFDGVAPNATGDADIIVNYKGDFDSPNAILEVFGENGRFLGSSNPGDASCSQAGQLNVKISRDTFNRWAVDGIINLRVAPRRISTPSGQPGEGVNPCNPSAIVNDGDTDRKGYIFANLSYPSVLPTYFAQGATVITPTRMPLLPDSVRVQFALGETRVSYLIQDASGNADTCTFKVVVRDTELPVALCKATTLFINPSGLETEQVNATEIDAGSSDNCGMPSLTLAPSTFTCAQAGTVQNVTLTVTDRAGNVARCSTIVRIENERPAPAANSGLCGNDTLSLFANPPLANGGTVFTFRWMGPNGFTSNLRNPTIPKVSSRNAGSYSVEITGITGCKSTGTVEVSIEDLPITPALLLTKENYCAEEDIVLSSSIAPSGSNVIYRWYKGEAPSGMLIGQTIVPSLTLRAPHAESQDNYYLSIESGGCESLPSAPKVIRIFKKPLAIPKTTSYSVCEGQPIVFGTEVAGPGITYQWMGPNGYNSTSQFPPAINAATAASSGVYSLVISRFGCASDQTFIPVSVLPRPQQPQLTYTGAVCEGGKITLRTNATAAFYTWISPALEEFRTSVNSFDLNNVSSAQEGPWRLYVTNQECSSDRSQALEIVVFDRPQPKVSANPPNVCEGSRLELRVTPATPNASFQWSGPNGYSSVGTSVAIDNVRQVNAGRYLLKVTNIEGCVGSDSVEVGVINSIRIINVSNNAPRCLAGPTDIILSANFFPLDDGNFRYSWTGPNGYAANTAQAIIPNATQANNGNYSVVITTAGGCTSDVVSTLVNVSDPPLTPTIPRLSETTVQPLCVGGAITLCTNAYQGSTVTYNWITPNKGVVLSSNPCLTIPQTTVDDSGIYSVFVSIDGCNSRESGEVLLQITPKPSISASTSGPVCQGLPIELKSTFIPGAQYNWSGPNFSSSQANPVIPEADSAQHAGNYSVFATLNGCKSEIMTTKVEVLPSARRPSLVANSPVCISGTDTRLRLSLRPGTTTPGAIYTWSGPNGVVLGNSSTTDFDVTDFSNYVEGINTFNVSAKLGVCNSPVSEPFPISFSKIPPGQAFAGTDQLICEKNSITLSAQAPALGTGVWSLAEGDTTGVRIVGPTSATTLVNGLKGGQNYTFRWSLSNGACLNYGNDEVKITVNKADTAFAGTDILACFSREIKLDARASNSAAGRWTQSEVQGLLGVTILDPSSPQTGVTGMQPGNLYAFSWTLQAGGCGNISDEVLVLISDPGPFAGMDNSVCNTEPITQLNADTPTDGSRGRWTSLTEGVSIPNPDEPKAQARNLRIGTNVFVWEVDNGICGRDSRDTVVVTYKRSPKAVNDEVNGNFGVELPINVLLNDTVPANTQVAIIRAPFNGILTAKGNGLFSFLPRTNFVGEDKFLYELCSVGCACSQAEVSIEIGSGSDEICKIPSVITPNNDLVNDVFTVPCLLDATAYPESQVIIFNRWGDEVYRSGKPYKNTWSGTYNGEDLPADTYFYLVDFGKGEKPKNGFLVIVR</sequence>
<dbReference type="SUPFAM" id="SSF48726">
    <property type="entry name" value="Immunoglobulin"/>
    <property type="match status" value="1"/>
</dbReference>
<dbReference type="RefSeq" id="WP_013765158.1">
    <property type="nucleotide sequence ID" value="NC_015510.1"/>
</dbReference>
<dbReference type="Gene3D" id="2.60.40.10">
    <property type="entry name" value="Immunoglobulins"/>
    <property type="match status" value="7"/>
</dbReference>
<dbReference type="InterPro" id="IPR013783">
    <property type="entry name" value="Ig-like_fold"/>
</dbReference>
<dbReference type="HOGENOM" id="CLU_231971_0_0_10"/>
<dbReference type="InterPro" id="IPR003410">
    <property type="entry name" value="HYR_dom"/>
</dbReference>
<proteinExistence type="predicted"/>
<evidence type="ECO:0000313" key="3">
    <source>
        <dbReference type="EMBL" id="AEE50610.1"/>
    </source>
</evidence>
<evidence type="ECO:0000259" key="2">
    <source>
        <dbReference type="PROSITE" id="PS50825"/>
    </source>
</evidence>
<dbReference type="Pfam" id="PF02494">
    <property type="entry name" value="HYR"/>
    <property type="match status" value="1"/>
</dbReference>